<dbReference type="NCBIfam" id="NF008453">
    <property type="entry name" value="PRK11308.1"/>
    <property type="match status" value="2"/>
</dbReference>
<dbReference type="RefSeq" id="WP_006903425.1">
    <property type="nucleotide sequence ID" value="NZ_JH976535.1"/>
</dbReference>
<evidence type="ECO:0000313" key="10">
    <source>
        <dbReference type="EMBL" id="EKP95411.1"/>
    </source>
</evidence>
<dbReference type="PROSITE" id="PS00211">
    <property type="entry name" value="ABC_TRANSPORTER_1"/>
    <property type="match status" value="2"/>
</dbReference>
<dbReference type="PROSITE" id="PS50893">
    <property type="entry name" value="ABC_TRANSPORTER_2"/>
    <property type="match status" value="2"/>
</dbReference>
<evidence type="ECO:0000259" key="9">
    <source>
        <dbReference type="PROSITE" id="PS50893"/>
    </source>
</evidence>
<evidence type="ECO:0000256" key="4">
    <source>
        <dbReference type="ARBA" id="ARBA00022475"/>
    </source>
</evidence>
<feature type="domain" description="ABC transporter" evidence="9">
    <location>
        <begin position="505"/>
        <end position="753"/>
    </location>
</feature>
<feature type="region of interest" description="Disordered" evidence="8">
    <location>
        <begin position="1"/>
        <end position="44"/>
    </location>
</feature>
<keyword evidence="5" id="KW-0547">Nucleotide-binding</keyword>
<reference evidence="10" key="2">
    <citation type="submission" date="2012-10" db="EMBL/GenBank/DDBJ databases">
        <title>Improved high-quality draft of Thermaerobacter subterraneus C21, DSM 13965.</title>
        <authorList>
            <consortium name="DOE Joint Genome Institute"/>
            <person name="Eisen J."/>
            <person name="Huntemann M."/>
            <person name="Wei C.-L."/>
            <person name="Han J."/>
            <person name="Detter J.C."/>
            <person name="Han C."/>
            <person name="Tapia R."/>
            <person name="Chen A."/>
            <person name="Kyrpides N."/>
            <person name="Mavromatis K."/>
            <person name="Markowitz V."/>
            <person name="Szeto E."/>
            <person name="Ivanova N."/>
            <person name="Mikhailova N."/>
            <person name="Ovchinnikova G."/>
            <person name="Pagani I."/>
            <person name="Pati A."/>
            <person name="Goodwin L."/>
            <person name="Nordberg H.P."/>
            <person name="Cantor M.N."/>
            <person name="Hua S.X."/>
            <person name="Woyke T."/>
            <person name="Eisen J."/>
            <person name="Klenk H.-P."/>
        </authorList>
    </citation>
    <scope>NUCLEOTIDE SEQUENCE [LARGE SCALE GENOMIC DNA]</scope>
    <source>
        <strain evidence="10">DSM 13965</strain>
    </source>
</reference>
<dbReference type="STRING" id="867903.ThesuDRAFT_01163"/>
<evidence type="ECO:0000256" key="3">
    <source>
        <dbReference type="ARBA" id="ARBA00022448"/>
    </source>
</evidence>
<evidence type="ECO:0000256" key="6">
    <source>
        <dbReference type="ARBA" id="ARBA00022840"/>
    </source>
</evidence>
<comment type="similarity">
    <text evidence="2">Belongs to the ABC transporter superfamily.</text>
</comment>
<dbReference type="PANTHER" id="PTHR43297:SF2">
    <property type="entry name" value="DIPEPTIDE TRANSPORT ATP-BINDING PROTEIN DPPD"/>
    <property type="match status" value="1"/>
</dbReference>
<feature type="domain" description="ABC transporter" evidence="9">
    <location>
        <begin position="51"/>
        <end position="299"/>
    </location>
</feature>
<evidence type="ECO:0000256" key="5">
    <source>
        <dbReference type="ARBA" id="ARBA00022741"/>
    </source>
</evidence>
<dbReference type="InterPro" id="IPR003439">
    <property type="entry name" value="ABC_transporter-like_ATP-bd"/>
</dbReference>
<feature type="region of interest" description="Disordered" evidence="8">
    <location>
        <begin position="371"/>
        <end position="500"/>
    </location>
</feature>
<keyword evidence="3" id="KW-0813">Transport</keyword>
<dbReference type="HOGENOM" id="CLU_000604_86_2_9"/>
<dbReference type="Proteomes" id="UP000005710">
    <property type="component" value="Unassembled WGS sequence"/>
</dbReference>
<dbReference type="InterPro" id="IPR050388">
    <property type="entry name" value="ABC_Ni/Peptide_Import"/>
</dbReference>
<dbReference type="Pfam" id="PF08352">
    <property type="entry name" value="oligo_HPY"/>
    <property type="match status" value="2"/>
</dbReference>
<dbReference type="InterPro" id="IPR027417">
    <property type="entry name" value="P-loop_NTPase"/>
</dbReference>
<dbReference type="Pfam" id="PF00005">
    <property type="entry name" value="ABC_tran"/>
    <property type="match status" value="2"/>
</dbReference>
<feature type="region of interest" description="Disordered" evidence="8">
    <location>
        <begin position="766"/>
        <end position="785"/>
    </location>
</feature>
<sequence length="821" mass="87528">MGRTGEVRAGAGPGPGTEPAGSGRVVAGVKPLGPEDPAGSTAPGAEPLLAVENLEVTFFTDGGPVPAVRGVSLTVGQGEVVALVGESGSGKSVTARAITGLVPPPGRVVGGRIRLGSRDLLDLSPAAWRAIRGREVGLVFQDPMTSLDPLFTVGDQLVEAITAHRRMPRARALARAEELLALAGLPRPADRLRQYPHELSGGMRQRVLIAMALATPPRLVIADEPTTALDVTIQAQILALLDDLRRQTGASLLLITHNLGVVAELADRVYVMYGGRIAEAAPVDRLFARPAHPYTRALLAAVPDPFAAEARPPDPIPGDPPDPRRLPAGCPFASRCPLAEERCFHQVPPLRELAPGHVAACWLLEEAGEGEGPAGREALAGGGGQGAPLATSGRAAGGPGSAGAGAERASGQGAAGPRVRVTFGSGPGEPVRPYDGRGLGPDPGQATWQDPWQPPREAPGQATRTVGQDGQRDLGQAGRQDRRQAPQAARGGAAGGDPRQPEVLLRLEDVATVFPIQRGWRQTRFLRAVDGVSLEVRRGETLGLVGESGCGKTTLGRTIVRLYRPARGRILFRDRDLAPLDEPALRPVRRHLQMVFQDPYASLDPRMRVEDLIAEPLHLVPGLSRREQRERVRAMLARVGLRPDHALRYPHEFSGGQRQRIGIARALVVEPELVVADEPLSALDVSVQAQILHLLGSLQEELGLSYLLITHDLAVVRHVCQRVAVMYLGRVVEEAPVEELFARPLHPYTQALMAAIPVPDPVRARRRERQLVQGEPPDPVNPPSGCPFRTRCPLAQARCAEEVPELRELAPGHRVACHLAG</sequence>
<dbReference type="NCBIfam" id="NF007739">
    <property type="entry name" value="PRK10419.1"/>
    <property type="match status" value="2"/>
</dbReference>
<dbReference type="FunFam" id="3.40.50.300:FF:000016">
    <property type="entry name" value="Oligopeptide ABC transporter ATP-binding component"/>
    <property type="match status" value="2"/>
</dbReference>
<dbReference type="EMBL" id="AENY02000002">
    <property type="protein sequence ID" value="EKP95411.1"/>
    <property type="molecule type" value="Genomic_DNA"/>
</dbReference>
<dbReference type="GO" id="GO:0005524">
    <property type="term" value="F:ATP binding"/>
    <property type="evidence" value="ECO:0007669"/>
    <property type="project" value="UniProtKB-KW"/>
</dbReference>
<feature type="compositionally biased region" description="Low complexity" evidence="8">
    <location>
        <begin position="467"/>
        <end position="478"/>
    </location>
</feature>
<proteinExistence type="inferred from homology"/>
<feature type="compositionally biased region" description="Low complexity" evidence="8">
    <location>
        <begin position="404"/>
        <end position="416"/>
    </location>
</feature>
<dbReference type="Gene3D" id="3.40.50.300">
    <property type="entry name" value="P-loop containing nucleotide triphosphate hydrolases"/>
    <property type="match status" value="2"/>
</dbReference>
<accession>K6QEU0</accession>
<dbReference type="eggNOG" id="COG0444">
    <property type="taxonomic scope" value="Bacteria"/>
</dbReference>
<protein>
    <submittedName>
        <fullName evidence="10">Oligopeptide/dipeptide ABC transporter, ATP-binding protein</fullName>
    </submittedName>
</protein>
<dbReference type="GO" id="GO:0005886">
    <property type="term" value="C:plasma membrane"/>
    <property type="evidence" value="ECO:0007669"/>
    <property type="project" value="UniProtKB-SubCell"/>
</dbReference>
<dbReference type="NCBIfam" id="TIGR01727">
    <property type="entry name" value="oligo_HPY"/>
    <property type="match status" value="2"/>
</dbReference>
<evidence type="ECO:0000256" key="2">
    <source>
        <dbReference type="ARBA" id="ARBA00005417"/>
    </source>
</evidence>
<evidence type="ECO:0000256" key="7">
    <source>
        <dbReference type="ARBA" id="ARBA00023136"/>
    </source>
</evidence>
<comment type="caution">
    <text evidence="10">The sequence shown here is derived from an EMBL/GenBank/DDBJ whole genome shotgun (WGS) entry which is preliminary data.</text>
</comment>
<dbReference type="SMART" id="SM00382">
    <property type="entry name" value="AAA"/>
    <property type="match status" value="2"/>
</dbReference>
<keyword evidence="11" id="KW-1185">Reference proteome</keyword>
<dbReference type="InterPro" id="IPR017871">
    <property type="entry name" value="ABC_transporter-like_CS"/>
</dbReference>
<reference evidence="10" key="1">
    <citation type="submission" date="2010-10" db="EMBL/GenBank/DDBJ databases">
        <authorList>
            <consortium name="US DOE Joint Genome Institute (JGI-PGF)"/>
            <person name="Lucas S."/>
            <person name="Copeland A."/>
            <person name="Lapidus A."/>
            <person name="Bruce D."/>
            <person name="Goodwin L."/>
            <person name="Pitluck S."/>
            <person name="Kyrpides N."/>
            <person name="Mavromatis K."/>
            <person name="Detter J.C."/>
            <person name="Han C."/>
            <person name="Land M."/>
            <person name="Hauser L."/>
            <person name="Markowitz V."/>
            <person name="Cheng J.-F."/>
            <person name="Hugenholtz P."/>
            <person name="Woyke T."/>
            <person name="Wu D."/>
            <person name="Pukall R."/>
            <person name="Wahrenburg C."/>
            <person name="Brambilla E."/>
            <person name="Klenk H.-P."/>
            <person name="Eisen J.A."/>
        </authorList>
    </citation>
    <scope>NUCLEOTIDE SEQUENCE [LARGE SCALE GENOMIC DNA]</scope>
    <source>
        <strain evidence="10">DSM 13965</strain>
    </source>
</reference>
<evidence type="ECO:0000313" key="11">
    <source>
        <dbReference type="Proteomes" id="UP000005710"/>
    </source>
</evidence>
<feature type="compositionally biased region" description="Pro residues" evidence="8">
    <location>
        <begin position="776"/>
        <end position="785"/>
    </location>
</feature>
<name>K6QEU0_9FIRM</name>
<feature type="region of interest" description="Disordered" evidence="8">
    <location>
        <begin position="308"/>
        <end position="328"/>
    </location>
</feature>
<keyword evidence="6 10" id="KW-0067">ATP-binding</keyword>
<organism evidence="10 11">
    <name type="scientific">Thermaerobacter subterraneus DSM 13965</name>
    <dbReference type="NCBI Taxonomy" id="867903"/>
    <lineage>
        <taxon>Bacteria</taxon>
        <taxon>Bacillati</taxon>
        <taxon>Bacillota</taxon>
        <taxon>Clostridia</taxon>
        <taxon>Eubacteriales</taxon>
        <taxon>Clostridiales Family XVII. Incertae Sedis</taxon>
        <taxon>Thermaerobacter</taxon>
    </lineage>
</organism>
<evidence type="ECO:0000256" key="8">
    <source>
        <dbReference type="SAM" id="MobiDB-lite"/>
    </source>
</evidence>
<dbReference type="CDD" id="cd03257">
    <property type="entry name" value="ABC_NikE_OppD_transporters"/>
    <property type="match status" value="2"/>
</dbReference>
<dbReference type="PANTHER" id="PTHR43297">
    <property type="entry name" value="OLIGOPEPTIDE TRANSPORT ATP-BINDING PROTEIN APPD"/>
    <property type="match status" value="1"/>
</dbReference>
<evidence type="ECO:0000256" key="1">
    <source>
        <dbReference type="ARBA" id="ARBA00004202"/>
    </source>
</evidence>
<dbReference type="GO" id="GO:0016887">
    <property type="term" value="F:ATP hydrolysis activity"/>
    <property type="evidence" value="ECO:0007669"/>
    <property type="project" value="InterPro"/>
</dbReference>
<keyword evidence="4" id="KW-1003">Cell membrane</keyword>
<keyword evidence="7" id="KW-0472">Membrane</keyword>
<dbReference type="AlphaFoldDB" id="K6QEU0"/>
<dbReference type="InterPro" id="IPR003593">
    <property type="entry name" value="AAA+_ATPase"/>
</dbReference>
<comment type="subcellular location">
    <subcellularLocation>
        <location evidence="1">Cell membrane</location>
        <topology evidence="1">Peripheral membrane protein</topology>
    </subcellularLocation>
</comment>
<dbReference type="InterPro" id="IPR013563">
    <property type="entry name" value="Oligopep_ABC_C"/>
</dbReference>
<gene>
    <name evidence="10" type="ORF">ThesuDRAFT_01163</name>
</gene>
<dbReference type="SUPFAM" id="SSF52540">
    <property type="entry name" value="P-loop containing nucleoside triphosphate hydrolases"/>
    <property type="match status" value="2"/>
</dbReference>
<dbReference type="eggNOG" id="COG4608">
    <property type="taxonomic scope" value="Bacteria"/>
</dbReference>
<dbReference type="GO" id="GO:0015833">
    <property type="term" value="P:peptide transport"/>
    <property type="evidence" value="ECO:0007669"/>
    <property type="project" value="InterPro"/>
</dbReference>